<dbReference type="InterPro" id="IPR039859">
    <property type="entry name" value="PFA4/ZDH16/20/ERF2-like"/>
</dbReference>
<organism evidence="8 9">
    <name type="scientific">Paramuricea clavata</name>
    <name type="common">Red gorgonian</name>
    <name type="synonym">Violescent sea-whip</name>
    <dbReference type="NCBI Taxonomy" id="317549"/>
    <lineage>
        <taxon>Eukaryota</taxon>
        <taxon>Metazoa</taxon>
        <taxon>Cnidaria</taxon>
        <taxon>Anthozoa</taxon>
        <taxon>Octocorallia</taxon>
        <taxon>Malacalcyonacea</taxon>
        <taxon>Plexauridae</taxon>
        <taxon>Paramuricea</taxon>
    </lineage>
</organism>
<evidence type="ECO:0000256" key="4">
    <source>
        <dbReference type="ARBA" id="ARBA00022989"/>
    </source>
</evidence>
<feature type="transmembrane region" description="Helical" evidence="7">
    <location>
        <begin position="134"/>
        <end position="154"/>
    </location>
</feature>
<dbReference type="Pfam" id="PF01529">
    <property type="entry name" value="DHHC"/>
    <property type="match status" value="1"/>
</dbReference>
<dbReference type="AlphaFoldDB" id="A0A7D9LHW8"/>
<name>A0A7D9LHW8_PARCT</name>
<dbReference type="Proteomes" id="UP001152795">
    <property type="component" value="Unassembled WGS sequence"/>
</dbReference>
<dbReference type="PANTHER" id="PTHR12246">
    <property type="entry name" value="PALMITOYLTRANSFERASE ZDHHC16"/>
    <property type="match status" value="1"/>
</dbReference>
<dbReference type="PROSITE" id="PS50216">
    <property type="entry name" value="DHHC"/>
    <property type="match status" value="1"/>
</dbReference>
<keyword evidence="5 7" id="KW-0472">Membrane</keyword>
<protein>
    <recommendedName>
        <fullName evidence="7">Palmitoyltransferase</fullName>
        <ecNumber evidence="7">2.3.1.225</ecNumber>
    </recommendedName>
</protein>
<keyword evidence="4 7" id="KW-1133">Transmembrane helix</keyword>
<evidence type="ECO:0000313" key="9">
    <source>
        <dbReference type="Proteomes" id="UP001152795"/>
    </source>
</evidence>
<dbReference type="GO" id="GO:0016020">
    <property type="term" value="C:membrane"/>
    <property type="evidence" value="ECO:0007669"/>
    <property type="project" value="UniProtKB-SubCell"/>
</dbReference>
<keyword evidence="2 7" id="KW-0808">Transferase</keyword>
<dbReference type="EMBL" id="CACRXK020020569">
    <property type="protein sequence ID" value="CAB4034959.1"/>
    <property type="molecule type" value="Genomic_DNA"/>
</dbReference>
<evidence type="ECO:0000256" key="1">
    <source>
        <dbReference type="ARBA" id="ARBA00004141"/>
    </source>
</evidence>
<keyword evidence="9" id="KW-1185">Reference proteome</keyword>
<proteinExistence type="inferred from homology"/>
<feature type="transmembrane region" description="Helical" evidence="7">
    <location>
        <begin position="102"/>
        <end position="125"/>
    </location>
</feature>
<gene>
    <name evidence="8" type="ORF">PACLA_8A079034</name>
</gene>
<comment type="subcellular location">
    <subcellularLocation>
        <location evidence="1">Membrane</location>
        <topology evidence="1">Multi-pass membrane protein</topology>
    </subcellularLocation>
</comment>
<dbReference type="GO" id="GO:0019706">
    <property type="term" value="F:protein-cysteine S-palmitoyltransferase activity"/>
    <property type="evidence" value="ECO:0007669"/>
    <property type="project" value="UniProtKB-EC"/>
</dbReference>
<comment type="similarity">
    <text evidence="7">Belongs to the DHHC palmitoyltransferase family.</text>
</comment>
<evidence type="ECO:0000313" key="8">
    <source>
        <dbReference type="EMBL" id="CAB4034959.1"/>
    </source>
</evidence>
<keyword evidence="3 7" id="KW-0812">Transmembrane</keyword>
<evidence type="ECO:0000256" key="5">
    <source>
        <dbReference type="ARBA" id="ARBA00023136"/>
    </source>
</evidence>
<evidence type="ECO:0000256" key="7">
    <source>
        <dbReference type="RuleBase" id="RU079119"/>
    </source>
</evidence>
<sequence length="300" mass="34439">MKFFREQINMADDEGPLCCCEYYNIRKQRTHLLTFCCECDELDKTVDDWIKGNPQKLNRLTAIVESFCDRCRVPWFGGAKTFDFGGAFPAILLPVSTYIACWHYILTILIFLALPVMVISCYVLTIKLKMRTRLFLSLSITSTIGCYAVYFYYVAPFQTLQINAIHVASVIVILICFKLSRRKPATSHLNSFRTSATFCSECTQSIPYRGKHCRICKLCIVKYDHHCVWIDSCIGQHNHKIFLLTVFLYLVNIVGCCYNALLFDCKWDIGLVPDCSLAYATDRFVQELSSLLMPGICQVF</sequence>
<feature type="transmembrane region" description="Helical" evidence="7">
    <location>
        <begin position="241"/>
        <end position="261"/>
    </location>
</feature>
<keyword evidence="6 7" id="KW-0012">Acyltransferase</keyword>
<comment type="catalytic activity">
    <reaction evidence="7">
        <text>L-cysteinyl-[protein] + hexadecanoyl-CoA = S-hexadecanoyl-L-cysteinyl-[protein] + CoA</text>
        <dbReference type="Rhea" id="RHEA:36683"/>
        <dbReference type="Rhea" id="RHEA-COMP:10131"/>
        <dbReference type="Rhea" id="RHEA-COMP:11032"/>
        <dbReference type="ChEBI" id="CHEBI:29950"/>
        <dbReference type="ChEBI" id="CHEBI:57287"/>
        <dbReference type="ChEBI" id="CHEBI:57379"/>
        <dbReference type="ChEBI" id="CHEBI:74151"/>
        <dbReference type="EC" id="2.3.1.225"/>
    </reaction>
</comment>
<evidence type="ECO:0000256" key="3">
    <source>
        <dbReference type="ARBA" id="ARBA00022692"/>
    </source>
</evidence>
<dbReference type="InterPro" id="IPR001594">
    <property type="entry name" value="Palmitoyltrfase_DHHC"/>
</dbReference>
<dbReference type="OrthoDB" id="430659at2759"/>
<dbReference type="EC" id="2.3.1.225" evidence="7"/>
<evidence type="ECO:0000256" key="2">
    <source>
        <dbReference type="ARBA" id="ARBA00022679"/>
    </source>
</evidence>
<feature type="transmembrane region" description="Helical" evidence="7">
    <location>
        <begin position="160"/>
        <end position="179"/>
    </location>
</feature>
<comment type="caution">
    <text evidence="8">The sequence shown here is derived from an EMBL/GenBank/DDBJ whole genome shotgun (WGS) entry which is preliminary data.</text>
</comment>
<evidence type="ECO:0000256" key="6">
    <source>
        <dbReference type="ARBA" id="ARBA00023315"/>
    </source>
</evidence>
<reference evidence="8" key="1">
    <citation type="submission" date="2020-04" db="EMBL/GenBank/DDBJ databases">
        <authorList>
            <person name="Alioto T."/>
            <person name="Alioto T."/>
            <person name="Gomez Garrido J."/>
        </authorList>
    </citation>
    <scope>NUCLEOTIDE SEQUENCE</scope>
    <source>
        <strain evidence="8">A484AB</strain>
    </source>
</reference>
<comment type="domain">
    <text evidence="7">The DHHC domain is required for palmitoyltransferase activity.</text>
</comment>
<accession>A0A7D9LHW8</accession>